<dbReference type="InterPro" id="IPR028098">
    <property type="entry name" value="Glyco_trans_4-like_N"/>
</dbReference>
<dbReference type="EMBL" id="JAKJSC010000001">
    <property type="protein sequence ID" value="MDE5417556.1"/>
    <property type="molecule type" value="Genomic_DNA"/>
</dbReference>
<dbReference type="GO" id="GO:0016757">
    <property type="term" value="F:glycosyltransferase activity"/>
    <property type="evidence" value="ECO:0007669"/>
    <property type="project" value="UniProtKB-KW"/>
</dbReference>
<dbReference type="PANTHER" id="PTHR12526:SF637">
    <property type="entry name" value="GLYCOSYLTRANSFERASE EPSF-RELATED"/>
    <property type="match status" value="1"/>
</dbReference>
<accession>A0ABT5VQK7</accession>
<keyword evidence="3" id="KW-0808">Transferase</keyword>
<dbReference type="Pfam" id="PF00534">
    <property type="entry name" value="Glycos_transf_1"/>
    <property type="match status" value="1"/>
</dbReference>
<dbReference type="PANTHER" id="PTHR12526">
    <property type="entry name" value="GLYCOSYLTRANSFERASE"/>
    <property type="match status" value="1"/>
</dbReference>
<dbReference type="InterPro" id="IPR001296">
    <property type="entry name" value="Glyco_trans_1"/>
</dbReference>
<sequence>MKVIHIVGSLDKGAGGPSRSVPQTCQQLSNSEIQIELVARGSENPVEVNTNSFFKLTFRSMKQLLLFGLKLSNKEVDLIHLQHVWDPYIHVMARISRFKGIPYVITPRGMLEPWIMQHNPWKKKLGMFLYQRRDLKKALAIHATCEAETESVCQLGFTNPITIIPNGIDLSTVPEPKIDYGTKKMVFLSRIHEKKGIELLLEAWKILNVMEWVLEIAGEGDADYISELKEKIKSENIPNVQLVGAQYGDSKWSFLKSADVFVLPTYSENFGIVVAEALVMGVPVITTHGTPWQELESNKCGWWIDLSVKNLAQALQEAITKSPEELNKMGLCGKQLVAEKYDIKAVAKNMKEFYTSIVNNKI</sequence>
<dbReference type="EC" id="2.4.-.-" evidence="3"/>
<feature type="domain" description="Glycosyl transferase family 1" evidence="1">
    <location>
        <begin position="177"/>
        <end position="330"/>
    </location>
</feature>
<proteinExistence type="predicted"/>
<reference evidence="3 4" key="1">
    <citation type="submission" date="2022-01" db="EMBL/GenBank/DDBJ databases">
        <title>Labilibaculum sp. nov, a marine bacterium isolated from Antarctica.</title>
        <authorList>
            <person name="Dai W."/>
        </authorList>
    </citation>
    <scope>NUCLEOTIDE SEQUENCE [LARGE SCALE GENOMIC DNA]</scope>
    <source>
        <strain evidence="3 4">DW002</strain>
    </source>
</reference>
<evidence type="ECO:0000313" key="3">
    <source>
        <dbReference type="EMBL" id="MDE5417556.1"/>
    </source>
</evidence>
<comment type="caution">
    <text evidence="3">The sequence shown here is derived from an EMBL/GenBank/DDBJ whole genome shotgun (WGS) entry which is preliminary data.</text>
</comment>
<evidence type="ECO:0000259" key="1">
    <source>
        <dbReference type="Pfam" id="PF00534"/>
    </source>
</evidence>
<gene>
    <name evidence="3" type="ORF">L3049_06000</name>
</gene>
<feature type="domain" description="Glycosyltransferase subfamily 4-like N-terminal" evidence="2">
    <location>
        <begin position="15"/>
        <end position="171"/>
    </location>
</feature>
<dbReference type="SUPFAM" id="SSF53756">
    <property type="entry name" value="UDP-Glycosyltransferase/glycogen phosphorylase"/>
    <property type="match status" value="1"/>
</dbReference>
<evidence type="ECO:0000313" key="4">
    <source>
        <dbReference type="Proteomes" id="UP001528920"/>
    </source>
</evidence>
<organism evidence="3 4">
    <name type="scientific">Paralabilibaculum antarcticum</name>
    <dbReference type="NCBI Taxonomy" id="2912572"/>
    <lineage>
        <taxon>Bacteria</taxon>
        <taxon>Pseudomonadati</taxon>
        <taxon>Bacteroidota</taxon>
        <taxon>Bacteroidia</taxon>
        <taxon>Marinilabiliales</taxon>
        <taxon>Marinifilaceae</taxon>
        <taxon>Paralabilibaculum</taxon>
    </lineage>
</organism>
<name>A0ABT5VQK7_9BACT</name>
<keyword evidence="4" id="KW-1185">Reference proteome</keyword>
<dbReference type="Pfam" id="PF13439">
    <property type="entry name" value="Glyco_transf_4"/>
    <property type="match status" value="1"/>
</dbReference>
<dbReference type="Gene3D" id="3.40.50.2000">
    <property type="entry name" value="Glycogen Phosphorylase B"/>
    <property type="match status" value="2"/>
</dbReference>
<keyword evidence="3" id="KW-0328">Glycosyltransferase</keyword>
<evidence type="ECO:0000259" key="2">
    <source>
        <dbReference type="Pfam" id="PF13439"/>
    </source>
</evidence>
<protein>
    <submittedName>
        <fullName evidence="3">Glycosyltransferase</fullName>
        <ecNumber evidence="3">2.4.-.-</ecNumber>
    </submittedName>
</protein>
<dbReference type="RefSeq" id="WP_275108897.1">
    <property type="nucleotide sequence ID" value="NZ_JAKJSC010000001.1"/>
</dbReference>
<dbReference type="Proteomes" id="UP001528920">
    <property type="component" value="Unassembled WGS sequence"/>
</dbReference>